<evidence type="ECO:0000256" key="3">
    <source>
        <dbReference type="ARBA" id="ARBA00034716"/>
    </source>
</evidence>
<sequence>MAETTETRQSYEEMFPNRFTSEDEEYQQYLSRPADLPPIVEDWRSRGGGNHRGRDRYQDRRGRGWGGGGGGGGRGGWGGGGGGGGGGRGGWGGDRDRHSGHGSGYQSGPPSSNQGYNSNNQRPHYDRY</sequence>
<gene>
    <name evidence="5" type="ORF">PBY51_019180</name>
</gene>
<dbReference type="AlphaFoldDB" id="A0AAN8AYI8"/>
<dbReference type="EMBL" id="JAUZQC010000003">
    <property type="protein sequence ID" value="KAK5874212.1"/>
    <property type="molecule type" value="Genomic_DNA"/>
</dbReference>
<dbReference type="Proteomes" id="UP001346869">
    <property type="component" value="Unassembled WGS sequence"/>
</dbReference>
<dbReference type="GO" id="GO:0106005">
    <property type="term" value="P:RNA 5'-cap (guanine-N7)-methylation"/>
    <property type="evidence" value="ECO:0007669"/>
    <property type="project" value="InterPro"/>
</dbReference>
<evidence type="ECO:0000313" key="5">
    <source>
        <dbReference type="EMBL" id="KAK5874212.1"/>
    </source>
</evidence>
<evidence type="ECO:0000313" key="6">
    <source>
        <dbReference type="Proteomes" id="UP001346869"/>
    </source>
</evidence>
<name>A0AAN8AYI8_ELEMC</name>
<dbReference type="InterPro" id="IPR028271">
    <property type="entry name" value="RAMAC"/>
</dbReference>
<reference evidence="5 6" key="2">
    <citation type="journal article" date="2023" name="Mol. Biol. Evol.">
        <title>Genomics of Secondarily Temperate Adaptation in the Only Non-Antarctic Icefish.</title>
        <authorList>
            <person name="Rivera-Colon A.G."/>
            <person name="Rayamajhi N."/>
            <person name="Minhas B.F."/>
            <person name="Madrigal G."/>
            <person name="Bilyk K.T."/>
            <person name="Yoon V."/>
            <person name="Hune M."/>
            <person name="Gregory S."/>
            <person name="Cheng C.H.C."/>
            <person name="Catchen J.M."/>
        </authorList>
    </citation>
    <scope>NUCLEOTIDE SEQUENCE [LARGE SCALE GENOMIC DNA]</scope>
    <source>
        <strain evidence="5">JMC-PN-2008</strain>
    </source>
</reference>
<feature type="region of interest" description="Disordered" evidence="4">
    <location>
        <begin position="1"/>
        <end position="128"/>
    </location>
</feature>
<accession>A0AAN8AYI8</accession>
<organism evidence="5 6">
    <name type="scientific">Eleginops maclovinus</name>
    <name type="common">Patagonian blennie</name>
    <name type="synonym">Eleginus maclovinus</name>
    <dbReference type="NCBI Taxonomy" id="56733"/>
    <lineage>
        <taxon>Eukaryota</taxon>
        <taxon>Metazoa</taxon>
        <taxon>Chordata</taxon>
        <taxon>Craniata</taxon>
        <taxon>Vertebrata</taxon>
        <taxon>Euteleostomi</taxon>
        <taxon>Actinopterygii</taxon>
        <taxon>Neopterygii</taxon>
        <taxon>Teleostei</taxon>
        <taxon>Neoteleostei</taxon>
        <taxon>Acanthomorphata</taxon>
        <taxon>Eupercaria</taxon>
        <taxon>Perciformes</taxon>
        <taxon>Notothenioidei</taxon>
        <taxon>Eleginopidae</taxon>
        <taxon>Eleginops</taxon>
    </lineage>
</organism>
<feature type="compositionally biased region" description="Gly residues" evidence="4">
    <location>
        <begin position="64"/>
        <end position="92"/>
    </location>
</feature>
<comment type="similarity">
    <text evidence="3">Belongs to the RAM family.</text>
</comment>
<reference evidence="5 6" key="1">
    <citation type="journal article" date="2023" name="Genes (Basel)">
        <title>Chromosome-Level Genome Assembly and Circadian Gene Repertoire of the Patagonia Blennie Eleginops maclovinus-The Closest Ancestral Proxy of Antarctic Cryonotothenioids.</title>
        <authorList>
            <person name="Cheng C.C."/>
            <person name="Rivera-Colon A.G."/>
            <person name="Minhas B.F."/>
            <person name="Wilson L."/>
            <person name="Rayamajhi N."/>
            <person name="Vargas-Chacoff L."/>
            <person name="Catchen J.M."/>
        </authorList>
    </citation>
    <scope>NUCLEOTIDE SEQUENCE [LARGE SCALE GENOMIC DNA]</scope>
    <source>
        <strain evidence="5">JMC-PN-2008</strain>
    </source>
</reference>
<dbReference type="PANTHER" id="PTHR48168">
    <property type="entry name" value="RNA GUANINE-7 METHYLTRANSFERASE-ACTIVATING SUBUNIT-LIKE (PSEUDOGENE)-RELATED"/>
    <property type="match status" value="1"/>
</dbReference>
<dbReference type="GO" id="GO:0003723">
    <property type="term" value="F:RNA binding"/>
    <property type="evidence" value="ECO:0007669"/>
    <property type="project" value="InterPro"/>
</dbReference>
<feature type="compositionally biased region" description="Basic and acidic residues" evidence="4">
    <location>
        <begin position="1"/>
        <end position="11"/>
    </location>
</feature>
<comment type="subcellular location">
    <subcellularLocation>
        <location evidence="1">Nucleus</location>
    </subcellularLocation>
</comment>
<evidence type="ECO:0000256" key="1">
    <source>
        <dbReference type="ARBA" id="ARBA00004123"/>
    </source>
</evidence>
<dbReference type="PANTHER" id="PTHR48168:SF1">
    <property type="entry name" value="RNA GUANINE-N7 METHYLTRANSFERASE ACTIVATING SUBUNIT-RELATED"/>
    <property type="match status" value="1"/>
</dbReference>
<feature type="compositionally biased region" description="Polar residues" evidence="4">
    <location>
        <begin position="106"/>
        <end position="122"/>
    </location>
</feature>
<protein>
    <recommendedName>
        <fullName evidence="7">RNA guanine-7 methyltransferase activating subunit</fullName>
    </recommendedName>
</protein>
<keyword evidence="6" id="KW-1185">Reference proteome</keyword>
<evidence type="ECO:0000256" key="4">
    <source>
        <dbReference type="SAM" id="MobiDB-lite"/>
    </source>
</evidence>
<evidence type="ECO:0008006" key="7">
    <source>
        <dbReference type="Google" id="ProtNLM"/>
    </source>
</evidence>
<keyword evidence="2" id="KW-0539">Nucleus</keyword>
<comment type="caution">
    <text evidence="5">The sequence shown here is derived from an EMBL/GenBank/DDBJ whole genome shotgun (WGS) entry which is preliminary data.</text>
</comment>
<dbReference type="Pfam" id="PF15320">
    <property type="entry name" value="RAM"/>
    <property type="match status" value="1"/>
</dbReference>
<dbReference type="GO" id="GO:0031533">
    <property type="term" value="C:mRNA capping enzyme complex"/>
    <property type="evidence" value="ECO:0007669"/>
    <property type="project" value="InterPro"/>
</dbReference>
<evidence type="ECO:0000256" key="2">
    <source>
        <dbReference type="ARBA" id="ARBA00023242"/>
    </source>
</evidence>
<proteinExistence type="inferred from homology"/>